<dbReference type="Pfam" id="PF00353">
    <property type="entry name" value="HemolysinCabind"/>
    <property type="match status" value="4"/>
</dbReference>
<keyword evidence="4" id="KW-0732">Signal</keyword>
<dbReference type="GO" id="GO:0005509">
    <property type="term" value="F:calcium ion binding"/>
    <property type="evidence" value="ECO:0007669"/>
    <property type="project" value="InterPro"/>
</dbReference>
<dbReference type="Proteomes" id="UP000472335">
    <property type="component" value="Unassembled WGS sequence"/>
</dbReference>
<dbReference type="InterPro" id="IPR001343">
    <property type="entry name" value="Hemolysn_Ca-bd"/>
</dbReference>
<dbReference type="InterPro" id="IPR018511">
    <property type="entry name" value="Hemolysin-typ_Ca-bd_CS"/>
</dbReference>
<evidence type="ECO:0000256" key="1">
    <source>
        <dbReference type="ARBA" id="ARBA00004613"/>
    </source>
</evidence>
<evidence type="ECO:0000256" key="2">
    <source>
        <dbReference type="ARBA" id="ARBA00022525"/>
    </source>
</evidence>
<proteinExistence type="predicted"/>
<dbReference type="GO" id="GO:0005576">
    <property type="term" value="C:extracellular region"/>
    <property type="evidence" value="ECO:0007669"/>
    <property type="project" value="UniProtKB-SubCell"/>
</dbReference>
<keyword evidence="2" id="KW-0964">Secreted</keyword>
<protein>
    <submittedName>
        <fullName evidence="5">Calcium-binding protein</fullName>
    </submittedName>
</protein>
<evidence type="ECO:0000256" key="4">
    <source>
        <dbReference type="SAM" id="SignalP"/>
    </source>
</evidence>
<dbReference type="PANTHER" id="PTHR38340:SF1">
    <property type="entry name" value="S-LAYER PROTEIN"/>
    <property type="match status" value="1"/>
</dbReference>
<comment type="subcellular location">
    <subcellularLocation>
        <location evidence="1">Secreted</location>
    </subcellularLocation>
</comment>
<dbReference type="InterPro" id="IPR011049">
    <property type="entry name" value="Serralysin-like_metalloprot_C"/>
</dbReference>
<sequence>MVVAAMAGSAVTLTAGSASAAAGSVTKSGDQVIVNAGARTGNDFKISLSGNQVVIRDDHPMSVGGGCRAEIPGNTVFCPVNPNSDTVVVNAGDGDDTITKTGSIRSELNAGPGNDRIDGGPTTFADYLDGGAGNDSLNGGPNLDILTGGLGADTLSGGGGFDYVNYQDSSSGVVVDLDNNADDGVSGEGDNALSNVELIIGSKFGDRLTGSTGNNSLLGLAGNDVLTGGAGNDSLYGDTGNDTLEARDNVSGNDTADGGANTDTCRADTSDAKNACEA</sequence>
<gene>
    <name evidence="5" type="ORF">G5C60_08790</name>
</gene>
<name>A0A6G4V169_9ACTN</name>
<keyword evidence="6" id="KW-1185">Reference proteome</keyword>
<evidence type="ECO:0000313" key="5">
    <source>
        <dbReference type="EMBL" id="NGO07749.1"/>
    </source>
</evidence>
<dbReference type="Gene3D" id="2.150.10.10">
    <property type="entry name" value="Serralysin-like metalloprotease, C-terminal"/>
    <property type="match status" value="2"/>
</dbReference>
<feature type="compositionally biased region" description="Basic and acidic residues" evidence="3">
    <location>
        <begin position="265"/>
        <end position="278"/>
    </location>
</feature>
<comment type="caution">
    <text evidence="5">The sequence shown here is derived from an EMBL/GenBank/DDBJ whole genome shotgun (WGS) entry which is preliminary data.</text>
</comment>
<reference evidence="5 6" key="1">
    <citation type="submission" date="2020-02" db="EMBL/GenBank/DDBJ databases">
        <title>Whole-genome analyses of novel actinobacteria.</title>
        <authorList>
            <person name="Sahin N."/>
            <person name="Gencbay T."/>
        </authorList>
    </citation>
    <scope>NUCLEOTIDE SEQUENCE [LARGE SCALE GENOMIC DNA]</scope>
    <source>
        <strain evidence="5 6">HC44</strain>
    </source>
</reference>
<dbReference type="InterPro" id="IPR050557">
    <property type="entry name" value="RTX_toxin/Mannuronan_C5-epim"/>
</dbReference>
<evidence type="ECO:0000313" key="6">
    <source>
        <dbReference type="Proteomes" id="UP000472335"/>
    </source>
</evidence>
<dbReference type="AlphaFoldDB" id="A0A6G4V169"/>
<dbReference type="PANTHER" id="PTHR38340">
    <property type="entry name" value="S-LAYER PROTEIN"/>
    <property type="match status" value="1"/>
</dbReference>
<feature type="signal peptide" evidence="4">
    <location>
        <begin position="1"/>
        <end position="20"/>
    </location>
</feature>
<evidence type="ECO:0000256" key="3">
    <source>
        <dbReference type="SAM" id="MobiDB-lite"/>
    </source>
</evidence>
<feature type="region of interest" description="Disordered" evidence="3">
    <location>
        <begin position="237"/>
        <end position="278"/>
    </location>
</feature>
<dbReference type="PRINTS" id="PR00313">
    <property type="entry name" value="CABNDNGRPT"/>
</dbReference>
<feature type="chain" id="PRO_5026012522" evidence="4">
    <location>
        <begin position="21"/>
        <end position="278"/>
    </location>
</feature>
<dbReference type="PROSITE" id="PS00330">
    <property type="entry name" value="HEMOLYSIN_CALCIUM"/>
    <property type="match status" value="2"/>
</dbReference>
<organism evidence="5 6">
    <name type="scientific">Streptomyces scabichelini</name>
    <dbReference type="NCBI Taxonomy" id="2711217"/>
    <lineage>
        <taxon>Bacteria</taxon>
        <taxon>Bacillati</taxon>
        <taxon>Actinomycetota</taxon>
        <taxon>Actinomycetes</taxon>
        <taxon>Kitasatosporales</taxon>
        <taxon>Streptomycetaceae</taxon>
        <taxon>Streptomyces</taxon>
    </lineage>
</organism>
<dbReference type="EMBL" id="JAAKZY010000019">
    <property type="protein sequence ID" value="NGO07749.1"/>
    <property type="molecule type" value="Genomic_DNA"/>
</dbReference>
<dbReference type="SUPFAM" id="SSF51120">
    <property type="entry name" value="beta-Roll"/>
    <property type="match status" value="2"/>
</dbReference>
<accession>A0A6G4V169</accession>